<comment type="cofactor">
    <cofactor evidence="1">
        <name>Mg(2+)</name>
        <dbReference type="ChEBI" id="CHEBI:18420"/>
    </cofactor>
</comment>
<evidence type="ECO:0000259" key="10">
    <source>
        <dbReference type="Pfam" id="PF14681"/>
    </source>
</evidence>
<evidence type="ECO:0000256" key="3">
    <source>
        <dbReference type="ARBA" id="ARBA00009516"/>
    </source>
</evidence>
<dbReference type="CDD" id="cd06223">
    <property type="entry name" value="PRTases_typeI"/>
    <property type="match status" value="1"/>
</dbReference>
<keyword evidence="8" id="KW-0547">Nucleotide-binding</keyword>
<dbReference type="AlphaFoldDB" id="A0A8H6QCM9"/>
<feature type="domain" description="Phosphoribosyltransferase" evidence="10">
    <location>
        <begin position="14"/>
        <end position="92"/>
    </location>
</feature>
<comment type="pathway">
    <text evidence="2">Pyrimidine metabolism; UMP biosynthesis via salvage pathway; UMP from uracil: step 1/1.</text>
</comment>
<evidence type="ECO:0000313" key="12">
    <source>
        <dbReference type="EMBL" id="KAF7171286.1"/>
    </source>
</evidence>
<keyword evidence="7" id="KW-0808">Transferase</keyword>
<dbReference type="Proteomes" id="UP000630445">
    <property type="component" value="Unassembled WGS sequence"/>
</dbReference>
<dbReference type="EMBL" id="JACBAF010001940">
    <property type="protein sequence ID" value="KAF7171286.1"/>
    <property type="molecule type" value="Genomic_DNA"/>
</dbReference>
<evidence type="ECO:0000313" key="14">
    <source>
        <dbReference type="Proteomes" id="UP000662466"/>
    </source>
</evidence>
<evidence type="ECO:0000256" key="5">
    <source>
        <dbReference type="ARBA" id="ARBA00022533"/>
    </source>
</evidence>
<protein>
    <recommendedName>
        <fullName evidence="4">uracil phosphoribosyltransferase</fullName>
        <ecNumber evidence="4">2.4.2.9</ecNumber>
    </recommendedName>
</protein>
<dbReference type="Gene3D" id="3.40.50.2020">
    <property type="match status" value="2"/>
</dbReference>
<evidence type="ECO:0000256" key="1">
    <source>
        <dbReference type="ARBA" id="ARBA00001946"/>
    </source>
</evidence>
<evidence type="ECO:0000256" key="4">
    <source>
        <dbReference type="ARBA" id="ARBA00011894"/>
    </source>
</evidence>
<comment type="caution">
    <text evidence="12">The sequence shown here is derived from an EMBL/GenBank/DDBJ whole genome shotgun (WGS) entry which is preliminary data.</text>
</comment>
<dbReference type="Pfam" id="PF14681">
    <property type="entry name" value="UPRTase"/>
    <property type="match status" value="2"/>
</dbReference>
<reference evidence="12" key="1">
    <citation type="submission" date="2020-06" db="EMBL/GenBank/DDBJ databases">
        <title>Draft genome sequences of strains closely related to Aspergillus parafelis and Aspergillus hiratsukae.</title>
        <authorList>
            <person name="Dos Santos R.A.C."/>
            <person name="Rivero-Menendez O."/>
            <person name="Steenwyk J.L."/>
            <person name="Mead M.E."/>
            <person name="Goldman G.H."/>
            <person name="Alastruey-Izquierdo A."/>
            <person name="Rokas A."/>
        </authorList>
    </citation>
    <scope>NUCLEOTIDE SEQUENCE</scope>
    <source>
        <strain evidence="11">CNM-CM5793</strain>
        <strain evidence="12">CNM-CM6106</strain>
    </source>
</reference>
<keyword evidence="13" id="KW-1185">Reference proteome</keyword>
<proteinExistence type="inferred from homology"/>
<accession>A0A8H6QCM9</accession>
<dbReference type="InterPro" id="IPR050054">
    <property type="entry name" value="UPRTase/APRTase"/>
</dbReference>
<evidence type="ECO:0000256" key="6">
    <source>
        <dbReference type="ARBA" id="ARBA00022676"/>
    </source>
</evidence>
<dbReference type="PANTHER" id="PTHR32315:SF4">
    <property type="entry name" value="URACIL PHOSPHORIBOSYLTRANSFERASE, CHLOROPLASTIC"/>
    <property type="match status" value="1"/>
</dbReference>
<sequence length="303" mass="32508">MASSSSLPSNVRISQHPSLQAKLSQLRSKSAGSRETNALVHEISLIVACEALSKSLTAVPEPKDQTPIEFEYETADVSPSTMCIVPILRSGLVSTLDPVEYYNNLPHHIPSSTSTSDASSLVILVDPIIATGGTCAAAVQTLREWGAKMVLVLAVMGAAEGVRKAAEEWPEGSELWIAGVDAELTKEGMVKPGLGDHNVREPLALHPIYTDTASISYMSRQSLYPIFVLTRRVKIHHAPLKHHAPHLHRQIPPLSSSSSKNCPLSNGIPSLSILGMSLISSRSSSTLKSLAKLSPNWSVFTVV</sequence>
<dbReference type="InterPro" id="IPR029057">
    <property type="entry name" value="PRTase-like"/>
</dbReference>
<evidence type="ECO:0000256" key="8">
    <source>
        <dbReference type="ARBA" id="ARBA00022741"/>
    </source>
</evidence>
<dbReference type="GO" id="GO:0004845">
    <property type="term" value="F:uracil phosphoribosyltransferase activity"/>
    <property type="evidence" value="ECO:0007669"/>
    <property type="project" value="UniProtKB-EC"/>
</dbReference>
<organism evidence="12 14">
    <name type="scientific">Aspergillus hiratsukae</name>
    <dbReference type="NCBI Taxonomy" id="1194566"/>
    <lineage>
        <taxon>Eukaryota</taxon>
        <taxon>Fungi</taxon>
        <taxon>Dikarya</taxon>
        <taxon>Ascomycota</taxon>
        <taxon>Pezizomycotina</taxon>
        <taxon>Eurotiomycetes</taxon>
        <taxon>Eurotiomycetidae</taxon>
        <taxon>Eurotiales</taxon>
        <taxon>Aspergillaceae</taxon>
        <taxon>Aspergillus</taxon>
        <taxon>Aspergillus subgen. Fumigati</taxon>
    </lineage>
</organism>
<dbReference type="Proteomes" id="UP000662466">
    <property type="component" value="Unassembled WGS sequence"/>
</dbReference>
<keyword evidence="6" id="KW-0328">Glycosyltransferase</keyword>
<dbReference type="InterPro" id="IPR000836">
    <property type="entry name" value="PRTase_dom"/>
</dbReference>
<dbReference type="PANTHER" id="PTHR32315">
    <property type="entry name" value="ADENINE PHOSPHORIBOSYLTRANSFERASE"/>
    <property type="match status" value="1"/>
</dbReference>
<keyword evidence="5" id="KW-0021">Allosteric enzyme</keyword>
<evidence type="ECO:0000256" key="9">
    <source>
        <dbReference type="ARBA" id="ARBA00023134"/>
    </source>
</evidence>
<evidence type="ECO:0000313" key="13">
    <source>
        <dbReference type="Proteomes" id="UP000630445"/>
    </source>
</evidence>
<feature type="domain" description="Phosphoribosyltransferase" evidence="10">
    <location>
        <begin position="94"/>
        <end position="197"/>
    </location>
</feature>
<comment type="similarity">
    <text evidence="3">Belongs to the UPRTase family.</text>
</comment>
<dbReference type="GO" id="GO:0005525">
    <property type="term" value="F:GTP binding"/>
    <property type="evidence" value="ECO:0007669"/>
    <property type="project" value="UniProtKB-KW"/>
</dbReference>
<dbReference type="SUPFAM" id="SSF53271">
    <property type="entry name" value="PRTase-like"/>
    <property type="match status" value="1"/>
</dbReference>
<keyword evidence="9" id="KW-0342">GTP-binding</keyword>
<dbReference type="EMBL" id="JACBAD010001797">
    <property type="protein sequence ID" value="KAF7133905.1"/>
    <property type="molecule type" value="Genomic_DNA"/>
</dbReference>
<name>A0A8H6QCM9_9EURO</name>
<evidence type="ECO:0000256" key="2">
    <source>
        <dbReference type="ARBA" id="ARBA00005180"/>
    </source>
</evidence>
<dbReference type="OrthoDB" id="10257085at2759"/>
<evidence type="ECO:0000256" key="7">
    <source>
        <dbReference type="ARBA" id="ARBA00022679"/>
    </source>
</evidence>
<dbReference type="EC" id="2.4.2.9" evidence="4"/>
<evidence type="ECO:0000313" key="11">
    <source>
        <dbReference type="EMBL" id="KAF7133905.1"/>
    </source>
</evidence>
<gene>
    <name evidence="11" type="ORF">CNMCM5793_005371</name>
    <name evidence="12" type="ORF">CNMCM6106_005683</name>
</gene>